<dbReference type="EMBL" id="BPQP01000027">
    <property type="protein sequence ID" value="GJD94582.1"/>
    <property type="molecule type" value="Genomic_DNA"/>
</dbReference>
<sequence length="333" mass="35866">MVWTRLVPSRARRQMIATALAGLALGLGGVTAGTSLVQASERGGLLGFFEELFRGPPPAAPQPRIQAQQPRRYASLPDARRIAAPRTASYTPRPRVELASEARPRLRRPSRASSAPASAALATTALGARTVCVRACDGYLFPLGQLRSRKDLPVHEAACAAACPNTPTALFTLAGNQSDLDRAVGLDGKPYRSLPSANLFRTTRVAHCGCQPEGGVLPPLPLARDLTLRTGDVVTTAESARVVTRMRSGGFTIVDFREAKGLSRRTHQEIDRKIDVIRREAEARSFRQALRAADRGPRTRVAQIGGFETLAPPIEVEPSFATVRVVVPSPFKL</sequence>
<keyword evidence="3" id="KW-1185">Reference proteome</keyword>
<accession>A0ABQ4RWL2</accession>
<reference evidence="2" key="1">
    <citation type="journal article" date="2021" name="Front. Microbiol.">
        <title>Comprehensive Comparative Genomics and Phenotyping of Methylobacterium Species.</title>
        <authorList>
            <person name="Alessa O."/>
            <person name="Ogura Y."/>
            <person name="Fujitani Y."/>
            <person name="Takami H."/>
            <person name="Hayashi T."/>
            <person name="Sahin N."/>
            <person name="Tani A."/>
        </authorList>
    </citation>
    <scope>NUCLEOTIDE SEQUENCE</scope>
    <source>
        <strain evidence="2">DSM 19015</strain>
    </source>
</reference>
<gene>
    <name evidence="2" type="ORF">OCOJLMKI_1785</name>
</gene>
<evidence type="ECO:0000313" key="3">
    <source>
        <dbReference type="Proteomes" id="UP001055125"/>
    </source>
</evidence>
<name>A0ABQ4RWL2_9HYPH</name>
<comment type="caution">
    <text evidence="2">The sequence shown here is derived from an EMBL/GenBank/DDBJ whole genome shotgun (WGS) entry which is preliminary data.</text>
</comment>
<dbReference type="InterPro" id="IPR021293">
    <property type="entry name" value="DUF2865"/>
</dbReference>
<organism evidence="2 3">
    <name type="scientific">Methylobacterium iners</name>
    <dbReference type="NCBI Taxonomy" id="418707"/>
    <lineage>
        <taxon>Bacteria</taxon>
        <taxon>Pseudomonadati</taxon>
        <taxon>Pseudomonadota</taxon>
        <taxon>Alphaproteobacteria</taxon>
        <taxon>Hyphomicrobiales</taxon>
        <taxon>Methylobacteriaceae</taxon>
        <taxon>Methylobacterium</taxon>
    </lineage>
</organism>
<reference evidence="2" key="2">
    <citation type="submission" date="2021-08" db="EMBL/GenBank/DDBJ databases">
        <authorList>
            <person name="Tani A."/>
            <person name="Ola A."/>
            <person name="Ogura Y."/>
            <person name="Katsura K."/>
            <person name="Hayashi T."/>
        </authorList>
    </citation>
    <scope>NUCLEOTIDE SEQUENCE</scope>
    <source>
        <strain evidence="2">DSM 19015</strain>
    </source>
</reference>
<evidence type="ECO:0000256" key="1">
    <source>
        <dbReference type="SAM" id="MobiDB-lite"/>
    </source>
</evidence>
<dbReference type="Pfam" id="PF11064">
    <property type="entry name" value="DUF2865"/>
    <property type="match status" value="1"/>
</dbReference>
<feature type="region of interest" description="Disordered" evidence="1">
    <location>
        <begin position="58"/>
        <end position="114"/>
    </location>
</feature>
<evidence type="ECO:0000313" key="2">
    <source>
        <dbReference type="EMBL" id="GJD94582.1"/>
    </source>
</evidence>
<dbReference type="RefSeq" id="WP_238243755.1">
    <property type="nucleotide sequence ID" value="NZ_BPQP01000027.1"/>
</dbReference>
<feature type="compositionally biased region" description="Basic and acidic residues" evidence="1">
    <location>
        <begin position="94"/>
        <end position="104"/>
    </location>
</feature>
<protein>
    <recommendedName>
        <fullName evidence="4">DUF2865 domain-containing protein</fullName>
    </recommendedName>
</protein>
<evidence type="ECO:0008006" key="4">
    <source>
        <dbReference type="Google" id="ProtNLM"/>
    </source>
</evidence>
<dbReference type="Proteomes" id="UP001055125">
    <property type="component" value="Unassembled WGS sequence"/>
</dbReference>
<proteinExistence type="predicted"/>
<feature type="compositionally biased region" description="Low complexity" evidence="1">
    <location>
        <begin position="62"/>
        <end position="74"/>
    </location>
</feature>